<keyword evidence="1" id="KW-1133">Transmembrane helix</keyword>
<keyword evidence="1" id="KW-0472">Membrane</keyword>
<dbReference type="InterPro" id="IPR018723">
    <property type="entry name" value="DUF2254_membrane"/>
</dbReference>
<gene>
    <name evidence="2" type="ORF">GCM10009777_10970</name>
</gene>
<proteinExistence type="predicted"/>
<dbReference type="EMBL" id="BAAAOH010000001">
    <property type="protein sequence ID" value="GAA1979427.1"/>
    <property type="molecule type" value="Genomic_DNA"/>
</dbReference>
<comment type="caution">
    <text evidence="2">The sequence shown here is derived from an EMBL/GenBank/DDBJ whole genome shotgun (WGS) entry which is preliminary data.</text>
</comment>
<evidence type="ECO:0000313" key="2">
    <source>
        <dbReference type="EMBL" id="GAA1979427.1"/>
    </source>
</evidence>
<feature type="transmembrane region" description="Helical" evidence="1">
    <location>
        <begin position="21"/>
        <end position="41"/>
    </location>
</feature>
<feature type="transmembrane region" description="Helical" evidence="1">
    <location>
        <begin position="138"/>
        <end position="157"/>
    </location>
</feature>
<dbReference type="Pfam" id="PF10011">
    <property type="entry name" value="DUF2254"/>
    <property type="match status" value="1"/>
</dbReference>
<organism evidence="2 3">
    <name type="scientific">Microbacterium pumilum</name>
    <dbReference type="NCBI Taxonomy" id="344165"/>
    <lineage>
        <taxon>Bacteria</taxon>
        <taxon>Bacillati</taxon>
        <taxon>Actinomycetota</taxon>
        <taxon>Actinomycetes</taxon>
        <taxon>Micrococcales</taxon>
        <taxon>Microbacteriaceae</taxon>
        <taxon>Microbacterium</taxon>
    </lineage>
</organism>
<reference evidence="3" key="1">
    <citation type="journal article" date="2019" name="Int. J. Syst. Evol. Microbiol.">
        <title>The Global Catalogue of Microorganisms (GCM) 10K type strain sequencing project: providing services to taxonomists for standard genome sequencing and annotation.</title>
        <authorList>
            <consortium name="The Broad Institute Genomics Platform"/>
            <consortium name="The Broad Institute Genome Sequencing Center for Infectious Disease"/>
            <person name="Wu L."/>
            <person name="Ma J."/>
        </authorList>
    </citation>
    <scope>NUCLEOTIDE SEQUENCE [LARGE SCALE GENOMIC DNA]</scope>
    <source>
        <strain evidence="3">JCM 14902</strain>
    </source>
</reference>
<feature type="transmembrane region" description="Helical" evidence="1">
    <location>
        <begin position="105"/>
        <end position="126"/>
    </location>
</feature>
<dbReference type="Proteomes" id="UP001500326">
    <property type="component" value="Unassembled WGS sequence"/>
</dbReference>
<accession>A0ABP5DFM5</accession>
<evidence type="ECO:0000256" key="1">
    <source>
        <dbReference type="SAM" id="Phobius"/>
    </source>
</evidence>
<sequence length="437" mass="47426">MNIPGNIRGRRLWERLMSSMLFFPAIYALVALLLSFALAQWDAADPVTDVFSVSAASAQVTMSALASGMLAFTGFVTSVVLLIVQFGTSEFSPRLVRWLRSDRTLNLSLSAFIATFLFALASTAQISTASGAPSPTRSLIAATALTLLSILMFLLLIERTMNGLRVANVVQQVDASARRVFDVVYPTSQSDAERAQLTAQRVSNETPIQTIYAGAVGSVIATLDQVALVALAKRGDAVIQMRQAVGDHVPANGSLLSVYGTKRLPEARLRRSVILDDERTIDFDPAFAIRMLVDVAIKALSPAVNDPTTAVQSIDRIEDLLRYASGKHLSAGAVPDREGVVRLMYPTPTWEDLVELALNEIRQFGANQYQIARRLRALLDALIGDLPERRLPPLRRQLALLDDAVASAFPESQRGDALIPDRQGIGMARRAADPSQA</sequence>
<keyword evidence="1" id="KW-0812">Transmembrane</keyword>
<protein>
    <submittedName>
        <fullName evidence="2">DUF2254 domain-containing protein</fullName>
    </submittedName>
</protein>
<name>A0ABP5DFM5_9MICO</name>
<evidence type="ECO:0000313" key="3">
    <source>
        <dbReference type="Proteomes" id="UP001500326"/>
    </source>
</evidence>
<keyword evidence="3" id="KW-1185">Reference proteome</keyword>
<feature type="transmembrane region" description="Helical" evidence="1">
    <location>
        <begin position="61"/>
        <end position="84"/>
    </location>
</feature>